<proteinExistence type="predicted"/>
<evidence type="ECO:0000313" key="1">
    <source>
        <dbReference type="EMBL" id="GAH10047.1"/>
    </source>
</evidence>
<gene>
    <name evidence="1" type="ORF">S01H4_55939</name>
</gene>
<dbReference type="EMBL" id="BART01032353">
    <property type="protein sequence ID" value="GAH10047.1"/>
    <property type="molecule type" value="Genomic_DNA"/>
</dbReference>
<organism evidence="1">
    <name type="scientific">marine sediment metagenome</name>
    <dbReference type="NCBI Taxonomy" id="412755"/>
    <lineage>
        <taxon>unclassified sequences</taxon>
        <taxon>metagenomes</taxon>
        <taxon>ecological metagenomes</taxon>
    </lineage>
</organism>
<accession>X1CQF8</accession>
<protein>
    <submittedName>
        <fullName evidence="1">Uncharacterized protein</fullName>
    </submittedName>
</protein>
<comment type="caution">
    <text evidence="1">The sequence shown here is derived from an EMBL/GenBank/DDBJ whole genome shotgun (WGS) entry which is preliminary data.</text>
</comment>
<reference evidence="1" key="1">
    <citation type="journal article" date="2014" name="Front. Microbiol.">
        <title>High frequency of phylogenetically diverse reductive dehalogenase-homologous genes in deep subseafloor sedimentary metagenomes.</title>
        <authorList>
            <person name="Kawai M."/>
            <person name="Futagami T."/>
            <person name="Toyoda A."/>
            <person name="Takaki Y."/>
            <person name="Nishi S."/>
            <person name="Hori S."/>
            <person name="Arai W."/>
            <person name="Tsubouchi T."/>
            <person name="Morono Y."/>
            <person name="Uchiyama I."/>
            <person name="Ito T."/>
            <person name="Fujiyama A."/>
            <person name="Inagaki F."/>
            <person name="Takami H."/>
        </authorList>
    </citation>
    <scope>NUCLEOTIDE SEQUENCE</scope>
    <source>
        <strain evidence="1">Expedition CK06-06</strain>
    </source>
</reference>
<name>X1CQF8_9ZZZZ</name>
<dbReference type="AlphaFoldDB" id="X1CQF8"/>
<sequence length="245" mass="26374">LETYCSGIHAQNQLMPADNEDFKAISLKGSQKYLAEAFTTSEEYDALYYEVYLRMVGTPTGDMTVQICPDSSGPNYGNPTLTKFFSVSSLITVLGASNPDSDWMLVSLKFASAGTLATSTKFWVTITHTNGGDTNYIQIGGSNDASGSAGADSKQSTDGSSWAGHSDAFYYRMTPAYDDFIAHFYEYKGALYFATQPDDNGAAKVFLNGFRGACDSNNGALTTLKDSTQTTWTTATMAGTIAKIM</sequence>
<feature type="non-terminal residue" evidence="1">
    <location>
        <position position="1"/>
    </location>
</feature>
<feature type="non-terminal residue" evidence="1">
    <location>
        <position position="245"/>
    </location>
</feature>